<name>S2VWQ4_9ACTN</name>
<dbReference type="CDD" id="cd02856">
    <property type="entry name" value="E_set_GDE_Isoamylase_N"/>
    <property type="match status" value="1"/>
</dbReference>
<comment type="caution">
    <text evidence="4">The sequence shown here is derived from an EMBL/GenBank/DDBJ whole genome shotgun (WGS) entry which is preliminary data.</text>
</comment>
<dbReference type="SUPFAM" id="SSF81296">
    <property type="entry name" value="E set domains"/>
    <property type="match status" value="1"/>
</dbReference>
<dbReference type="Gene3D" id="2.60.40.10">
    <property type="entry name" value="Immunoglobulins"/>
    <property type="match status" value="1"/>
</dbReference>
<accession>S2VWQ4</accession>
<dbReference type="SMART" id="SM00642">
    <property type="entry name" value="Aamy"/>
    <property type="match status" value="1"/>
</dbReference>
<reference evidence="4 5" key="1">
    <citation type="submission" date="2013-04" db="EMBL/GenBank/DDBJ databases">
        <title>The Genome Sequence of Propionimicrobium lymphophilum ACS-093-V-SCH5.</title>
        <authorList>
            <consortium name="The Broad Institute Genomics Platform"/>
            <person name="Earl A."/>
            <person name="Ward D."/>
            <person name="Feldgarden M."/>
            <person name="Gevers D."/>
            <person name="Saerens B."/>
            <person name="Vaneechoutte M."/>
            <person name="Walker B."/>
            <person name="Young S."/>
            <person name="Zeng Q."/>
            <person name="Gargeya S."/>
            <person name="Fitzgerald M."/>
            <person name="Haas B."/>
            <person name="Abouelleil A."/>
            <person name="Allen A.W."/>
            <person name="Alvarado L."/>
            <person name="Arachchi H.M."/>
            <person name="Berlin A.M."/>
            <person name="Chapman S.B."/>
            <person name="Gainer-Dewar J."/>
            <person name="Goldberg J."/>
            <person name="Griggs A."/>
            <person name="Gujja S."/>
            <person name="Hansen M."/>
            <person name="Howarth C."/>
            <person name="Imamovic A."/>
            <person name="Ireland A."/>
            <person name="Larimer J."/>
            <person name="McCowan C."/>
            <person name="Murphy C."/>
            <person name="Pearson M."/>
            <person name="Poon T.W."/>
            <person name="Priest M."/>
            <person name="Roberts A."/>
            <person name="Saif S."/>
            <person name="Shea T."/>
            <person name="Sisk P."/>
            <person name="Sykes S."/>
            <person name="Wortman J."/>
            <person name="Nusbaum C."/>
            <person name="Birren B."/>
        </authorList>
    </citation>
    <scope>NUCLEOTIDE SEQUENCE [LARGE SCALE GENOMIC DNA]</scope>
    <source>
        <strain evidence="4 5">ACS-093-V-SCH5</strain>
    </source>
</reference>
<dbReference type="EMBL" id="AGZR01000009">
    <property type="protein sequence ID" value="EPD31933.1"/>
    <property type="molecule type" value="Genomic_DNA"/>
</dbReference>
<protein>
    <submittedName>
        <fullName evidence="4">Glycogen debranching enzyme GlgX</fullName>
    </submittedName>
</protein>
<evidence type="ECO:0000256" key="2">
    <source>
        <dbReference type="SAM" id="MobiDB-lite"/>
    </source>
</evidence>
<feature type="domain" description="Glycosyl hydrolase family 13 catalytic" evidence="3">
    <location>
        <begin position="219"/>
        <end position="622"/>
    </location>
</feature>
<dbReference type="SUPFAM" id="SSF51445">
    <property type="entry name" value="(Trans)glycosidases"/>
    <property type="match status" value="1"/>
</dbReference>
<evidence type="ECO:0000313" key="5">
    <source>
        <dbReference type="Proteomes" id="UP000014417"/>
    </source>
</evidence>
<dbReference type="Gene3D" id="3.20.20.80">
    <property type="entry name" value="Glycosidases"/>
    <property type="match status" value="1"/>
</dbReference>
<dbReference type="RefSeq" id="WP_016456315.1">
    <property type="nucleotide sequence ID" value="NZ_KE150269.1"/>
</dbReference>
<evidence type="ECO:0000313" key="4">
    <source>
        <dbReference type="EMBL" id="EPD31933.1"/>
    </source>
</evidence>
<feature type="compositionally biased region" description="Basic and acidic residues" evidence="2">
    <location>
        <begin position="849"/>
        <end position="858"/>
    </location>
</feature>
<sequence length="858" mass="96184">MNVNEDQTPRLHNPQDWESASWRLGANFDEESGVTTFGVYAPMAEHVALEIFLDPIGTEAILRVDMAKSYEGVWRASLLGAGHGTYYGYRCWGKNWPYLESWRPGTLEGFQADRDEYGNHFNPNKVLLDPYALEVSHTPMNPKLEEMGFNKNIFGTGSTVWEGKQVRELDSAKWAPKGIVVSDRTDTGQGINREGQDICLYEVHVKQLTMHPSASKLEEIFSDELGFDEVKNVPEELRGTYAGAAYMAPYLKALNINTIEFLPVHETDSDQVGDNNGSTNNWGYQTLNFFSPNRDYSSDKSPGGPTREFKEMVRTFHEHGIGVFIDVVFNHTAEGGNWDADPNNAGFTTFGGFGTAEYYDLAEGGAIHDAATGSGNQTNFSSPGMCCLTADSLKYWHEAMGVDGFRFDLAPVLGRMPELFDESDWAGRKRFFRGHPLLTRIGRKAKENNFRVVAEAWDLWGYEVGNFPAEWGEWNGRYRDAIRCFLKGDGNTSEFINVFNGDWAGFGHKEGPNKSINFVTAHDGFTMMDLVSFNAKDNNQEYPFGPSDGGSDNNNSWDSGGDLSLRRTRWRNFIVTLFFSRGVPMIVGGDEFGRTQNGNNNPWNLNTVGVWNNWAQAASNAPTQVPVDPRDETINGYYDVIGQTAAPEKINPLFRFTRYVARLRSLDPTLRQPTWGNGELHDDDVTYLFFKPDLSGAPEEGDRAVCVLIDGKGIGGSEYLFMLNMSDSNVDFDLPEEPDPNRPQLKWFNIIDTGDWAEEVSNFWVPSMAMPIEGNYTVEPWSIAVLVAADQESPLFHNPDFDKIKLPKPDKIFKKDRSIPQTKKEQFSDKDVNDADRSDTSDAEVGSGRSDHAEVSQP</sequence>
<dbReference type="Pfam" id="PF00128">
    <property type="entry name" value="Alpha-amylase"/>
    <property type="match status" value="1"/>
</dbReference>
<dbReference type="STRING" id="883161.HMPREF9306_01490"/>
<dbReference type="InterPro" id="IPR013780">
    <property type="entry name" value="Glyco_hydro_b"/>
</dbReference>
<dbReference type="Pfam" id="PF02922">
    <property type="entry name" value="CBM_48"/>
    <property type="match status" value="1"/>
</dbReference>
<dbReference type="InterPro" id="IPR004193">
    <property type="entry name" value="Glyco_hydro_13_N"/>
</dbReference>
<dbReference type="Proteomes" id="UP000014417">
    <property type="component" value="Unassembled WGS sequence"/>
</dbReference>
<gene>
    <name evidence="4" type="ORF">HMPREF9306_01490</name>
</gene>
<dbReference type="PANTHER" id="PTHR43002">
    <property type="entry name" value="GLYCOGEN DEBRANCHING ENZYME"/>
    <property type="match status" value="1"/>
</dbReference>
<dbReference type="HOGENOM" id="CLU_011725_1_0_11"/>
<dbReference type="OrthoDB" id="3236218at2"/>
<dbReference type="InterPro" id="IPR013783">
    <property type="entry name" value="Ig-like_fold"/>
</dbReference>
<dbReference type="Gene3D" id="2.60.40.1180">
    <property type="entry name" value="Golgi alpha-mannosidase II"/>
    <property type="match status" value="1"/>
</dbReference>
<dbReference type="SUPFAM" id="SSF51011">
    <property type="entry name" value="Glycosyl hydrolase domain"/>
    <property type="match status" value="1"/>
</dbReference>
<proteinExistence type="inferred from homology"/>
<feature type="compositionally biased region" description="Basic and acidic residues" evidence="2">
    <location>
        <begin position="807"/>
        <end position="840"/>
    </location>
</feature>
<keyword evidence="5" id="KW-1185">Reference proteome</keyword>
<dbReference type="GO" id="GO:0004553">
    <property type="term" value="F:hydrolase activity, hydrolyzing O-glycosyl compounds"/>
    <property type="evidence" value="ECO:0007669"/>
    <property type="project" value="InterPro"/>
</dbReference>
<comment type="similarity">
    <text evidence="1">Belongs to the glycosyl hydrolase 13 family.</text>
</comment>
<organism evidence="4 5">
    <name type="scientific">Propionimicrobium lymphophilum ACS-093-V-SCH5</name>
    <dbReference type="NCBI Taxonomy" id="883161"/>
    <lineage>
        <taxon>Bacteria</taxon>
        <taxon>Bacillati</taxon>
        <taxon>Actinomycetota</taxon>
        <taxon>Actinomycetes</taxon>
        <taxon>Propionibacteriales</taxon>
        <taxon>Propionibacteriaceae</taxon>
        <taxon>Propionimicrobium</taxon>
    </lineage>
</organism>
<dbReference type="InterPro" id="IPR006047">
    <property type="entry name" value="GH13_cat_dom"/>
</dbReference>
<evidence type="ECO:0000256" key="1">
    <source>
        <dbReference type="ARBA" id="ARBA00008061"/>
    </source>
</evidence>
<dbReference type="InterPro" id="IPR017853">
    <property type="entry name" value="GH"/>
</dbReference>
<dbReference type="AlphaFoldDB" id="S2VWQ4"/>
<dbReference type="InterPro" id="IPR014756">
    <property type="entry name" value="Ig_E-set"/>
</dbReference>
<dbReference type="GO" id="GO:0005975">
    <property type="term" value="P:carbohydrate metabolic process"/>
    <property type="evidence" value="ECO:0007669"/>
    <property type="project" value="InterPro"/>
</dbReference>
<evidence type="ECO:0000259" key="3">
    <source>
        <dbReference type="SMART" id="SM00642"/>
    </source>
</evidence>
<feature type="region of interest" description="Disordered" evidence="2">
    <location>
        <begin position="807"/>
        <end position="858"/>
    </location>
</feature>
<dbReference type="PATRIC" id="fig|883161.3.peg.1478"/>
<dbReference type="InterPro" id="IPR044505">
    <property type="entry name" value="GlgX_Isoamylase_N_E_set"/>
</dbReference>